<keyword evidence="3" id="KW-1185">Reference proteome</keyword>
<comment type="caution">
    <text evidence="2">The sequence shown here is derived from an EMBL/GenBank/DDBJ whole genome shotgun (WGS) entry which is preliminary data.</text>
</comment>
<sequence length="117" mass="13675">MRNNVLVFVFCASFLLDSAWPRMDKKFHCFPSICKFMHCEVKRICEYPKSYLKRKGGLCGCCDECRVLRREGETCNVIFNMMYPPKLVCSFGLKCDDYTFRCVNRSAPIPLLNSFDK</sequence>
<keyword evidence="1" id="KW-0732">Signal</keyword>
<evidence type="ECO:0000313" key="2">
    <source>
        <dbReference type="EMBL" id="KAG8181141.1"/>
    </source>
</evidence>
<evidence type="ECO:0000256" key="1">
    <source>
        <dbReference type="SAM" id="SignalP"/>
    </source>
</evidence>
<reference evidence="2 3" key="1">
    <citation type="journal article" date="2022" name="Nat. Ecol. Evol.">
        <title>A masculinizing supergene underlies an exaggerated male reproductive morph in a spider.</title>
        <authorList>
            <person name="Hendrickx F."/>
            <person name="De Corte Z."/>
            <person name="Sonet G."/>
            <person name="Van Belleghem S.M."/>
            <person name="Kostlbacher S."/>
            <person name="Vangestel C."/>
        </authorList>
    </citation>
    <scope>NUCLEOTIDE SEQUENCE [LARGE SCALE GENOMIC DNA]</scope>
    <source>
        <strain evidence="2">W744_W776</strain>
    </source>
</reference>
<feature type="chain" id="PRO_5043563363" evidence="1">
    <location>
        <begin position="22"/>
        <end position="117"/>
    </location>
</feature>
<proteinExistence type="predicted"/>
<dbReference type="Proteomes" id="UP000827092">
    <property type="component" value="Unassembled WGS sequence"/>
</dbReference>
<feature type="signal peptide" evidence="1">
    <location>
        <begin position="1"/>
        <end position="21"/>
    </location>
</feature>
<accession>A0AAV6UD32</accession>
<evidence type="ECO:0000313" key="3">
    <source>
        <dbReference type="Proteomes" id="UP000827092"/>
    </source>
</evidence>
<name>A0AAV6UD32_9ARAC</name>
<protein>
    <submittedName>
        <fullName evidence="2">Uncharacterized protein</fullName>
    </submittedName>
</protein>
<dbReference type="EMBL" id="JAFNEN010000532">
    <property type="protein sequence ID" value="KAG8181141.1"/>
    <property type="molecule type" value="Genomic_DNA"/>
</dbReference>
<dbReference type="AlphaFoldDB" id="A0AAV6UD32"/>
<gene>
    <name evidence="2" type="ORF">JTE90_002501</name>
</gene>
<organism evidence="2 3">
    <name type="scientific">Oedothorax gibbosus</name>
    <dbReference type="NCBI Taxonomy" id="931172"/>
    <lineage>
        <taxon>Eukaryota</taxon>
        <taxon>Metazoa</taxon>
        <taxon>Ecdysozoa</taxon>
        <taxon>Arthropoda</taxon>
        <taxon>Chelicerata</taxon>
        <taxon>Arachnida</taxon>
        <taxon>Araneae</taxon>
        <taxon>Araneomorphae</taxon>
        <taxon>Entelegynae</taxon>
        <taxon>Araneoidea</taxon>
        <taxon>Linyphiidae</taxon>
        <taxon>Erigoninae</taxon>
        <taxon>Oedothorax</taxon>
    </lineage>
</organism>